<dbReference type="InterPro" id="IPR036890">
    <property type="entry name" value="HATPase_C_sf"/>
</dbReference>
<dbReference type="Gene3D" id="3.30.565.10">
    <property type="entry name" value="Histidine kinase-like ATPase, C-terminal domain"/>
    <property type="match status" value="1"/>
</dbReference>
<reference evidence="2" key="1">
    <citation type="journal article" date="2019" name="Int. J. Syst. Evol. Microbiol.">
        <title>The Global Catalogue of Microorganisms (GCM) 10K type strain sequencing project: providing services to taxonomists for standard genome sequencing and annotation.</title>
        <authorList>
            <consortium name="The Broad Institute Genomics Platform"/>
            <consortium name="The Broad Institute Genome Sequencing Center for Infectious Disease"/>
            <person name="Wu L."/>
            <person name="Ma J."/>
        </authorList>
    </citation>
    <scope>NUCLEOTIDE SEQUENCE [LARGE SCALE GENOMIC DNA]</scope>
    <source>
        <strain evidence="2">JCM 18283</strain>
    </source>
</reference>
<organism evidence="1 2">
    <name type="scientific">Mucilaginibacter defluvii</name>
    <dbReference type="NCBI Taxonomy" id="1196019"/>
    <lineage>
        <taxon>Bacteria</taxon>
        <taxon>Pseudomonadati</taxon>
        <taxon>Bacteroidota</taxon>
        <taxon>Sphingobacteriia</taxon>
        <taxon>Sphingobacteriales</taxon>
        <taxon>Sphingobacteriaceae</taxon>
        <taxon>Mucilaginibacter</taxon>
    </lineage>
</organism>
<proteinExistence type="predicted"/>
<dbReference type="Proteomes" id="UP001501436">
    <property type="component" value="Unassembled WGS sequence"/>
</dbReference>
<dbReference type="RefSeq" id="WP_345330208.1">
    <property type="nucleotide sequence ID" value="NZ_BAABJI010000002.1"/>
</dbReference>
<dbReference type="EMBL" id="BAABJI010000002">
    <property type="protein sequence ID" value="GAA4911848.1"/>
    <property type="molecule type" value="Genomic_DNA"/>
</dbReference>
<name>A0ABP9FPG3_9SPHI</name>
<protein>
    <recommendedName>
        <fullName evidence="3">Serine/threonine-protein kinase RsbW</fullName>
    </recommendedName>
</protein>
<sequence length="178" mass="19953">MRITTTRKEFIFLNDSLVLTPSLKQVLAFLEDSAGATSVENYDLHFKVKSITTELLTNGFKHSHANTINILVDIDSNHVIIQKYDTGPPVNFSKSAPVIGKVQLSYDIMCRLFGTYKDEHNVTFSIEECADDEIPDIESITEHFGLLIIAKCADEFTYRYDADNSLNLFTAVINLPAA</sequence>
<accession>A0ABP9FPG3</accession>
<keyword evidence="2" id="KW-1185">Reference proteome</keyword>
<comment type="caution">
    <text evidence="1">The sequence shown here is derived from an EMBL/GenBank/DDBJ whole genome shotgun (WGS) entry which is preliminary data.</text>
</comment>
<evidence type="ECO:0008006" key="3">
    <source>
        <dbReference type="Google" id="ProtNLM"/>
    </source>
</evidence>
<dbReference type="SUPFAM" id="SSF55874">
    <property type="entry name" value="ATPase domain of HSP90 chaperone/DNA topoisomerase II/histidine kinase"/>
    <property type="match status" value="1"/>
</dbReference>
<gene>
    <name evidence="1" type="ORF">GCM10023313_13510</name>
</gene>
<evidence type="ECO:0000313" key="1">
    <source>
        <dbReference type="EMBL" id="GAA4911848.1"/>
    </source>
</evidence>
<evidence type="ECO:0000313" key="2">
    <source>
        <dbReference type="Proteomes" id="UP001501436"/>
    </source>
</evidence>